<dbReference type="EMBL" id="WVUH01000030">
    <property type="protein sequence ID" value="MBO4205588.1"/>
    <property type="molecule type" value="Genomic_DNA"/>
</dbReference>
<gene>
    <name evidence="1" type="ORF">GSF22_06135</name>
</gene>
<dbReference type="Gene3D" id="1.25.40.10">
    <property type="entry name" value="Tetratricopeptide repeat domain"/>
    <property type="match status" value="1"/>
</dbReference>
<keyword evidence="2" id="KW-1185">Reference proteome</keyword>
<evidence type="ECO:0000313" key="2">
    <source>
        <dbReference type="Proteomes" id="UP000823521"/>
    </source>
</evidence>
<organism evidence="1 2">
    <name type="scientific">Micromonospora echinofusca</name>
    <dbReference type="NCBI Taxonomy" id="47858"/>
    <lineage>
        <taxon>Bacteria</taxon>
        <taxon>Bacillati</taxon>
        <taxon>Actinomycetota</taxon>
        <taxon>Actinomycetes</taxon>
        <taxon>Micromonosporales</taxon>
        <taxon>Micromonosporaceae</taxon>
        <taxon>Micromonospora</taxon>
    </lineage>
</organism>
<dbReference type="RefSeq" id="WP_208811768.1">
    <property type="nucleotide sequence ID" value="NZ_WVUH01000030.1"/>
</dbReference>
<dbReference type="CDD" id="cd00093">
    <property type="entry name" value="HTH_XRE"/>
    <property type="match status" value="1"/>
</dbReference>
<name>A0ABS3VM90_MICEH</name>
<dbReference type="InterPro" id="IPR011990">
    <property type="entry name" value="TPR-like_helical_dom_sf"/>
</dbReference>
<accession>A0ABS3VM90</accession>
<evidence type="ECO:0000313" key="1">
    <source>
        <dbReference type="EMBL" id="MBO4205588.1"/>
    </source>
</evidence>
<dbReference type="InterPro" id="IPR010982">
    <property type="entry name" value="Lambda_DNA-bd_dom_sf"/>
</dbReference>
<reference evidence="1 2" key="1">
    <citation type="submission" date="2019-12" db="EMBL/GenBank/DDBJ databases">
        <title>Whole genome sequencing of endophytic Actinobacterium Micromonospora sp. MPMI6T.</title>
        <authorList>
            <person name="Evv R."/>
            <person name="Podile A.R."/>
        </authorList>
    </citation>
    <scope>NUCLEOTIDE SEQUENCE [LARGE SCALE GENOMIC DNA]</scope>
    <source>
        <strain evidence="1 2">MPMI6</strain>
    </source>
</reference>
<protein>
    <submittedName>
        <fullName evidence="1">Helix-turn-helix domain-containing protein</fullName>
    </submittedName>
</protein>
<dbReference type="SUPFAM" id="SSF48452">
    <property type="entry name" value="TPR-like"/>
    <property type="match status" value="1"/>
</dbReference>
<sequence>MTDSDEIMDAWRSLGHQLAELRRVAGHTQHVFARLIQYGRSSVANTETGRQQPDRAFWERCDAVLQTSGVLAQEYDRIVAFARQQRRVSAMKAAAGLRPAMPPVDTAEASLSRQDRVRQQLEVDLARHDVTVGYLASWEQTAVGHGRAARLRPPNDLLADLLADIEDLQMLLTRRHTAMTLRCTTRLIAQMAGLLSLTLLKLNDLRSSRKWARTARAAAAEAEDPATSAWVWAQDAYWHFYAGDHPGAIAVARHAQQLAGETATVGGVLAAALEARAQAALQNHRDTTAAILVAEAALSRLGPEQVIASAFGYDEAQLRFHAGNAFTYLGDTTAAWAAQDRALELYPRVDYLDRSMIGLDRAACLLHMHEAQAAVQQLANVLTQVGPDQRAGLLSIRAREIINMAPKGIRKTTALRDINDLLLPNAYPKEELER</sequence>
<dbReference type="InterPro" id="IPR001387">
    <property type="entry name" value="Cro/C1-type_HTH"/>
</dbReference>
<dbReference type="Gene3D" id="1.10.260.40">
    <property type="entry name" value="lambda repressor-like DNA-binding domains"/>
    <property type="match status" value="1"/>
</dbReference>
<proteinExistence type="predicted"/>
<dbReference type="SUPFAM" id="SSF47413">
    <property type="entry name" value="lambda repressor-like DNA-binding domains"/>
    <property type="match status" value="1"/>
</dbReference>
<dbReference type="Pfam" id="PF13560">
    <property type="entry name" value="HTH_31"/>
    <property type="match status" value="1"/>
</dbReference>
<dbReference type="Proteomes" id="UP000823521">
    <property type="component" value="Unassembled WGS sequence"/>
</dbReference>
<comment type="caution">
    <text evidence="1">The sequence shown here is derived from an EMBL/GenBank/DDBJ whole genome shotgun (WGS) entry which is preliminary data.</text>
</comment>